<accession>A0ABU7J369</accession>
<evidence type="ECO:0000313" key="2">
    <source>
        <dbReference type="Proteomes" id="UP001336314"/>
    </source>
</evidence>
<sequence length="105" mass="11756">MNPCQVGDFTCAACRLACQLAAGSQRLLQEWVLRRTLFLLAQLTAGLPASCGKQQAADQLYVPLLALQRLYQTERDSYRKICQLRSSLNQYLYATVNTENKGALK</sequence>
<name>A0ABU7J369_9GAMM</name>
<gene>
    <name evidence="1" type="ORF">QWY20_05050</name>
</gene>
<organism evidence="1 2">
    <name type="scientific">Alkalimonas cellulosilytica</name>
    <dbReference type="NCBI Taxonomy" id="3058395"/>
    <lineage>
        <taxon>Bacteria</taxon>
        <taxon>Pseudomonadati</taxon>
        <taxon>Pseudomonadota</taxon>
        <taxon>Gammaproteobacteria</taxon>
        <taxon>Alkalimonas</taxon>
    </lineage>
</organism>
<protein>
    <submittedName>
        <fullName evidence="1">Uncharacterized protein</fullName>
    </submittedName>
</protein>
<evidence type="ECO:0000313" key="1">
    <source>
        <dbReference type="EMBL" id="MEE2000812.1"/>
    </source>
</evidence>
<dbReference type="EMBL" id="JAUHLI010000004">
    <property type="protein sequence ID" value="MEE2000812.1"/>
    <property type="molecule type" value="Genomic_DNA"/>
</dbReference>
<comment type="caution">
    <text evidence="1">The sequence shown here is derived from an EMBL/GenBank/DDBJ whole genome shotgun (WGS) entry which is preliminary data.</text>
</comment>
<reference evidence="1 2" key="1">
    <citation type="submission" date="2023-07" db="EMBL/GenBank/DDBJ databases">
        <title>Alkalimonas sp., MEB108 novel, alkaliphilic bacterium isolated from Lonar Lake, India.</title>
        <authorList>
            <person name="Joshi A."/>
            <person name="Thite S."/>
        </authorList>
    </citation>
    <scope>NUCLEOTIDE SEQUENCE [LARGE SCALE GENOMIC DNA]</scope>
    <source>
        <strain evidence="1 2">MEB108</strain>
    </source>
</reference>
<dbReference type="RefSeq" id="WP_330127948.1">
    <property type="nucleotide sequence ID" value="NZ_JAUHLI010000004.1"/>
</dbReference>
<proteinExistence type="predicted"/>
<keyword evidence="2" id="KW-1185">Reference proteome</keyword>
<dbReference type="Proteomes" id="UP001336314">
    <property type="component" value="Unassembled WGS sequence"/>
</dbReference>